<dbReference type="Gene3D" id="1.20.120.450">
    <property type="entry name" value="dinb family like domain"/>
    <property type="match status" value="1"/>
</dbReference>
<evidence type="ECO:0000313" key="4">
    <source>
        <dbReference type="Proteomes" id="UP000829476"/>
    </source>
</evidence>
<evidence type="ECO:0000259" key="2">
    <source>
        <dbReference type="Pfam" id="PF12867"/>
    </source>
</evidence>
<dbReference type="Proteomes" id="UP000829476">
    <property type="component" value="Chromosome"/>
</dbReference>
<dbReference type="Pfam" id="PF12867">
    <property type="entry name" value="DinB_2"/>
    <property type="match status" value="1"/>
</dbReference>
<dbReference type="EMBL" id="CP094326">
    <property type="protein sequence ID" value="UNY98861.1"/>
    <property type="molecule type" value="Genomic_DNA"/>
</dbReference>
<protein>
    <submittedName>
        <fullName evidence="3">DinB family protein</fullName>
    </submittedName>
</protein>
<feature type="domain" description="DinB-like" evidence="2">
    <location>
        <begin position="37"/>
        <end position="191"/>
    </location>
</feature>
<dbReference type="InterPro" id="IPR024775">
    <property type="entry name" value="DinB-like"/>
</dbReference>
<gene>
    <name evidence="3" type="ORF">MQE36_00560</name>
</gene>
<dbReference type="InterPro" id="IPR034660">
    <property type="entry name" value="DinB/YfiT-like"/>
</dbReference>
<dbReference type="RefSeq" id="WP_242937267.1">
    <property type="nucleotide sequence ID" value="NZ_CP094326.1"/>
</dbReference>
<feature type="chain" id="PRO_5046564580" evidence="1">
    <location>
        <begin position="22"/>
        <end position="202"/>
    </location>
</feature>
<keyword evidence="1" id="KW-0732">Signal</keyword>
<organism evidence="3 4">
    <name type="scientific">Zhouia spongiae</name>
    <dbReference type="NCBI Taxonomy" id="2202721"/>
    <lineage>
        <taxon>Bacteria</taxon>
        <taxon>Pseudomonadati</taxon>
        <taxon>Bacteroidota</taxon>
        <taxon>Flavobacteriia</taxon>
        <taxon>Flavobacteriales</taxon>
        <taxon>Flavobacteriaceae</taxon>
        <taxon>Zhouia</taxon>
    </lineage>
</organism>
<reference evidence="3 4" key="1">
    <citation type="journal article" date="2018" name="Int. J. Syst. Evol. Microbiol.">
        <title>Zhouia spongiae sp. nov., isolated from a marine sponge.</title>
        <authorList>
            <person name="Zhuang L."/>
            <person name="Lin B."/>
            <person name="Qin F."/>
            <person name="Luo L."/>
        </authorList>
    </citation>
    <scope>NUCLEOTIDE SEQUENCE [LARGE SCALE GENOMIC DNA]</scope>
    <source>
        <strain evidence="3 4">HN-Y44</strain>
    </source>
</reference>
<dbReference type="SUPFAM" id="SSF109854">
    <property type="entry name" value="DinB/YfiT-like putative metalloenzymes"/>
    <property type="match status" value="1"/>
</dbReference>
<accession>A0ABY3YMH2</accession>
<keyword evidence="4" id="KW-1185">Reference proteome</keyword>
<name>A0ABY3YMH2_9FLAO</name>
<feature type="signal peptide" evidence="1">
    <location>
        <begin position="1"/>
        <end position="21"/>
    </location>
</feature>
<evidence type="ECO:0000256" key="1">
    <source>
        <dbReference type="SAM" id="SignalP"/>
    </source>
</evidence>
<evidence type="ECO:0000313" key="3">
    <source>
        <dbReference type="EMBL" id="UNY98861.1"/>
    </source>
</evidence>
<sequence length="202" mass="22928">MKLRSVFLFVCAFVLSTTLFSQNSLSEKDKAHAVKYLNETETELVKAVSGLNDEQLNFKPSEESWSIANCVEHLALSENNLMAAIKKSMEEKASAETIKELQMSDGDLLTIITDRSNKVKTSKPFEPSDSFGSYSETLKAFKDRRKNSIKFVKSDNVNLRNYVLNFPFGKIDAYQAILFMSGHTNRHVQQIEEIKADQNFPK</sequence>
<proteinExistence type="predicted"/>